<name>A0A2N6LN01_9CYAN</name>
<reference evidence="2 3" key="1">
    <citation type="submission" date="2017-07" db="EMBL/GenBank/DDBJ databases">
        <title>Genomes of Fischerella (Mastigocladus) sp. strains.</title>
        <authorList>
            <person name="Miller S.R."/>
        </authorList>
    </citation>
    <scope>NUCLEOTIDE SEQUENCE [LARGE SCALE GENOMIC DNA]</scope>
    <source>
        <strain evidence="2 3">CCMEE 5318</strain>
    </source>
</reference>
<proteinExistence type="predicted"/>
<dbReference type="Gene3D" id="1.10.260.40">
    <property type="entry name" value="lambda repressor-like DNA-binding domains"/>
    <property type="match status" value="1"/>
</dbReference>
<organism evidence="2 3">
    <name type="scientific">Fischerella thermalis CCMEE 5318</name>
    <dbReference type="NCBI Taxonomy" id="2019666"/>
    <lineage>
        <taxon>Bacteria</taxon>
        <taxon>Bacillati</taxon>
        <taxon>Cyanobacteriota</taxon>
        <taxon>Cyanophyceae</taxon>
        <taxon>Nostocales</taxon>
        <taxon>Hapalosiphonaceae</taxon>
        <taxon>Fischerella</taxon>
    </lineage>
</organism>
<dbReference type="SUPFAM" id="SSF47413">
    <property type="entry name" value="lambda repressor-like DNA-binding domains"/>
    <property type="match status" value="1"/>
</dbReference>
<dbReference type="SMART" id="SM00530">
    <property type="entry name" value="HTH_XRE"/>
    <property type="match status" value="1"/>
</dbReference>
<evidence type="ECO:0000313" key="2">
    <source>
        <dbReference type="EMBL" id="PMB26809.1"/>
    </source>
</evidence>
<dbReference type="InterPro" id="IPR025874">
    <property type="entry name" value="DZR"/>
</dbReference>
<dbReference type="Pfam" id="PF01381">
    <property type="entry name" value="HTH_3"/>
    <property type="match status" value="1"/>
</dbReference>
<dbReference type="AlphaFoldDB" id="A0A2N6LN01"/>
<dbReference type="GO" id="GO:0003677">
    <property type="term" value="F:DNA binding"/>
    <property type="evidence" value="ECO:0007669"/>
    <property type="project" value="InterPro"/>
</dbReference>
<dbReference type="EMBL" id="NMQE01000073">
    <property type="protein sequence ID" value="PMB26809.1"/>
    <property type="molecule type" value="Genomic_DNA"/>
</dbReference>
<dbReference type="Proteomes" id="UP000235081">
    <property type="component" value="Unassembled WGS sequence"/>
</dbReference>
<dbReference type="RefSeq" id="WP_102180364.1">
    <property type="nucleotide sequence ID" value="NZ_NMQE01000073.1"/>
</dbReference>
<evidence type="ECO:0000313" key="3">
    <source>
        <dbReference type="Proteomes" id="UP000235081"/>
    </source>
</evidence>
<protein>
    <submittedName>
        <fullName evidence="2">Transcriptional regulator</fullName>
    </submittedName>
</protein>
<dbReference type="InterPro" id="IPR001387">
    <property type="entry name" value="Cro/C1-type_HTH"/>
</dbReference>
<dbReference type="CDD" id="cd00093">
    <property type="entry name" value="HTH_XRE"/>
    <property type="match status" value="1"/>
</dbReference>
<comment type="caution">
    <text evidence="2">The sequence shown here is derived from an EMBL/GenBank/DDBJ whole genome shotgun (WGS) entry which is preliminary data.</text>
</comment>
<feature type="domain" description="HTH cro/C1-type" evidence="1">
    <location>
        <begin position="17"/>
        <end position="72"/>
    </location>
</feature>
<sequence>MDTLKLPRPQESLADYIKRIRTSVGMTQFELATAAEIHSRSIGKIERGLTTRLNRKTLRGLAGGLGIPQEYLEAVERGESVKPVNSVKFCPHCWTPGTAADPLWGQVRAKFCYLCGMQLQTNCADCGELVLSLKYKFCPMCGKSYKSDSHNR</sequence>
<accession>A0A2N6LN01</accession>
<dbReference type="InterPro" id="IPR010982">
    <property type="entry name" value="Lambda_DNA-bd_dom_sf"/>
</dbReference>
<evidence type="ECO:0000259" key="1">
    <source>
        <dbReference type="PROSITE" id="PS50943"/>
    </source>
</evidence>
<dbReference type="Pfam" id="PF12773">
    <property type="entry name" value="DZR"/>
    <property type="match status" value="1"/>
</dbReference>
<dbReference type="PROSITE" id="PS50943">
    <property type="entry name" value="HTH_CROC1"/>
    <property type="match status" value="1"/>
</dbReference>
<gene>
    <name evidence="2" type="ORF">CEN46_02825</name>
</gene>